<keyword evidence="3" id="KW-1185">Reference proteome</keyword>
<protein>
    <submittedName>
        <fullName evidence="2">Uncharacterized protein</fullName>
    </submittedName>
</protein>
<organism evidence="2 3">
    <name type="scientific">Seiridium cardinale</name>
    <dbReference type="NCBI Taxonomy" id="138064"/>
    <lineage>
        <taxon>Eukaryota</taxon>
        <taxon>Fungi</taxon>
        <taxon>Dikarya</taxon>
        <taxon>Ascomycota</taxon>
        <taxon>Pezizomycotina</taxon>
        <taxon>Sordariomycetes</taxon>
        <taxon>Xylariomycetidae</taxon>
        <taxon>Amphisphaeriales</taxon>
        <taxon>Sporocadaceae</taxon>
        <taxon>Seiridium</taxon>
    </lineage>
</organism>
<sequence length="241" mass="26159">MNGGARQRGRGINRNCARWRVATIALCWEHRRGQAMASEQPDEQDEDGERLFQCLPEGNAANGPAVGIGKAKADSDLGAVRWIMGELRRLVYGRMRDRQQQHLLILTTSFRPLASYINLLNLEIVVQSCVCSNNFNPNLNKMAREGTRSATGNSKPRVFETVDTQPAIKRTTKPKATTTKDTTATKVKGAKPAGVTKKTPAKKEGAGAKAKAAVSKVTAKAKGEETKAKKAAKPKTTTTTK</sequence>
<name>A0ABR2XVX7_9PEZI</name>
<accession>A0ABR2XVX7</accession>
<proteinExistence type="predicted"/>
<dbReference type="EMBL" id="JARVKM010000018">
    <property type="protein sequence ID" value="KAK9777921.1"/>
    <property type="molecule type" value="Genomic_DNA"/>
</dbReference>
<feature type="compositionally biased region" description="Low complexity" evidence="1">
    <location>
        <begin position="174"/>
        <end position="191"/>
    </location>
</feature>
<feature type="region of interest" description="Disordered" evidence="1">
    <location>
        <begin position="170"/>
        <end position="241"/>
    </location>
</feature>
<evidence type="ECO:0000313" key="3">
    <source>
        <dbReference type="Proteomes" id="UP001465668"/>
    </source>
</evidence>
<comment type="caution">
    <text evidence="2">The sequence shown here is derived from an EMBL/GenBank/DDBJ whole genome shotgun (WGS) entry which is preliminary data.</text>
</comment>
<gene>
    <name evidence="2" type="ORF">SCAR479_05247</name>
</gene>
<feature type="compositionally biased region" description="Low complexity" evidence="1">
    <location>
        <begin position="207"/>
        <end position="220"/>
    </location>
</feature>
<reference evidence="2 3" key="1">
    <citation type="submission" date="2024-02" db="EMBL/GenBank/DDBJ databases">
        <title>First draft genome assembly of two strains of Seiridium cardinale.</title>
        <authorList>
            <person name="Emiliani G."/>
            <person name="Scali E."/>
        </authorList>
    </citation>
    <scope>NUCLEOTIDE SEQUENCE [LARGE SCALE GENOMIC DNA]</scope>
    <source>
        <strain evidence="2 3">BM-138-000479</strain>
    </source>
</reference>
<evidence type="ECO:0000256" key="1">
    <source>
        <dbReference type="SAM" id="MobiDB-lite"/>
    </source>
</evidence>
<evidence type="ECO:0000313" key="2">
    <source>
        <dbReference type="EMBL" id="KAK9777921.1"/>
    </source>
</evidence>
<dbReference type="Proteomes" id="UP001465668">
    <property type="component" value="Unassembled WGS sequence"/>
</dbReference>